<proteinExistence type="predicted"/>
<feature type="compositionally biased region" description="Polar residues" evidence="1">
    <location>
        <begin position="1"/>
        <end position="70"/>
    </location>
</feature>
<gene>
    <name evidence="2" type="ORF">M011DRAFT_487585</name>
</gene>
<sequence>MSRASQASGPLNNTAMGTAHASQPYTSFPNAPGLQSTTAGQNSCTARGSYTQSPDSGYYTTAPTPSSEQISFGGADSYTGPQATGYTDLVPHSAGVSAFQDHTAAFGGYDQSSFLNSNDATMAGTASQSLYPSSGLHEPPLSEQDPTQPATSHEEHYAALGTGTLPTGSFPDSHNGTMSTTASDPLYSFQGHLDQPSNNGSIPHDAHAAPTPHGFPHPTPEGPNQASDTSGFPNDGLGSSPLAQEFDPVWNYDILSAEELEAILDRLDQSRKG</sequence>
<evidence type="ECO:0000313" key="3">
    <source>
        <dbReference type="Proteomes" id="UP000799440"/>
    </source>
</evidence>
<evidence type="ECO:0000313" key="2">
    <source>
        <dbReference type="EMBL" id="KAF2746069.1"/>
    </source>
</evidence>
<accession>A0A6A6V8Q6</accession>
<keyword evidence="3" id="KW-1185">Reference proteome</keyword>
<evidence type="ECO:0000256" key="1">
    <source>
        <dbReference type="SAM" id="MobiDB-lite"/>
    </source>
</evidence>
<dbReference type="Proteomes" id="UP000799440">
    <property type="component" value="Unassembled WGS sequence"/>
</dbReference>
<reference evidence="2" key="1">
    <citation type="journal article" date="2020" name="Stud. Mycol.">
        <title>101 Dothideomycetes genomes: a test case for predicting lifestyles and emergence of pathogens.</title>
        <authorList>
            <person name="Haridas S."/>
            <person name="Albert R."/>
            <person name="Binder M."/>
            <person name="Bloem J."/>
            <person name="Labutti K."/>
            <person name="Salamov A."/>
            <person name="Andreopoulos B."/>
            <person name="Baker S."/>
            <person name="Barry K."/>
            <person name="Bills G."/>
            <person name="Bluhm B."/>
            <person name="Cannon C."/>
            <person name="Castanera R."/>
            <person name="Culley D."/>
            <person name="Daum C."/>
            <person name="Ezra D."/>
            <person name="Gonzalez J."/>
            <person name="Henrissat B."/>
            <person name="Kuo A."/>
            <person name="Liang C."/>
            <person name="Lipzen A."/>
            <person name="Lutzoni F."/>
            <person name="Magnuson J."/>
            <person name="Mondo S."/>
            <person name="Nolan M."/>
            <person name="Ohm R."/>
            <person name="Pangilinan J."/>
            <person name="Park H.-J."/>
            <person name="Ramirez L."/>
            <person name="Alfaro M."/>
            <person name="Sun H."/>
            <person name="Tritt A."/>
            <person name="Yoshinaga Y."/>
            <person name="Zwiers L.-H."/>
            <person name="Turgeon B."/>
            <person name="Goodwin S."/>
            <person name="Spatafora J."/>
            <person name="Crous P."/>
            <person name="Grigoriev I."/>
        </authorList>
    </citation>
    <scope>NUCLEOTIDE SEQUENCE</scope>
    <source>
        <strain evidence="2">CBS 119925</strain>
    </source>
</reference>
<feature type="compositionally biased region" description="Polar residues" evidence="1">
    <location>
        <begin position="222"/>
        <end position="232"/>
    </location>
</feature>
<feature type="region of interest" description="Disordered" evidence="1">
    <location>
        <begin position="1"/>
        <end position="76"/>
    </location>
</feature>
<name>A0A6A6V8Q6_9PLEO</name>
<protein>
    <submittedName>
        <fullName evidence="2">Uncharacterized protein</fullName>
    </submittedName>
</protein>
<organism evidence="2 3">
    <name type="scientific">Sporormia fimetaria CBS 119925</name>
    <dbReference type="NCBI Taxonomy" id="1340428"/>
    <lineage>
        <taxon>Eukaryota</taxon>
        <taxon>Fungi</taxon>
        <taxon>Dikarya</taxon>
        <taxon>Ascomycota</taxon>
        <taxon>Pezizomycotina</taxon>
        <taxon>Dothideomycetes</taxon>
        <taxon>Pleosporomycetidae</taxon>
        <taxon>Pleosporales</taxon>
        <taxon>Sporormiaceae</taxon>
        <taxon>Sporormia</taxon>
    </lineage>
</organism>
<dbReference type="AlphaFoldDB" id="A0A6A6V8Q6"/>
<dbReference type="EMBL" id="MU006579">
    <property type="protein sequence ID" value="KAF2746069.1"/>
    <property type="molecule type" value="Genomic_DNA"/>
</dbReference>
<feature type="compositionally biased region" description="Polar residues" evidence="1">
    <location>
        <begin position="164"/>
        <end position="183"/>
    </location>
</feature>
<feature type="region of interest" description="Disordered" evidence="1">
    <location>
        <begin position="125"/>
        <end position="244"/>
    </location>
</feature>